<dbReference type="EMBL" id="SMFL01000003">
    <property type="protein sequence ID" value="TDE16612.1"/>
    <property type="molecule type" value="Genomic_DNA"/>
</dbReference>
<dbReference type="RefSeq" id="WP_131958144.1">
    <property type="nucleotide sequence ID" value="NZ_SMFL01000003.1"/>
</dbReference>
<proteinExistence type="predicted"/>
<dbReference type="OrthoDB" id="5770459at2"/>
<dbReference type="Proteomes" id="UP000294850">
    <property type="component" value="Unassembled WGS sequence"/>
</dbReference>
<dbReference type="AlphaFoldDB" id="A0A4R5DQF9"/>
<name>A0A4R5DQF9_9BACT</name>
<comment type="caution">
    <text evidence="1">The sequence shown here is derived from an EMBL/GenBank/DDBJ whole genome shotgun (WGS) entry which is preliminary data.</text>
</comment>
<protein>
    <submittedName>
        <fullName evidence="1">DUF2384 domain-containing protein</fullName>
    </submittedName>
</protein>
<evidence type="ECO:0000313" key="2">
    <source>
        <dbReference type="Proteomes" id="UP000294850"/>
    </source>
</evidence>
<gene>
    <name evidence="1" type="ORF">E0F88_10290</name>
</gene>
<keyword evidence="2" id="KW-1185">Reference proteome</keyword>
<reference evidence="1 2" key="1">
    <citation type="submission" date="2019-03" db="EMBL/GenBank/DDBJ databases">
        <title>Dyadobacter AR-3-6 sp. nov., isolated from arctic soil.</title>
        <authorList>
            <person name="Chaudhary D.K."/>
        </authorList>
    </citation>
    <scope>NUCLEOTIDE SEQUENCE [LARGE SCALE GENOMIC DNA]</scope>
    <source>
        <strain evidence="1 2">AR-3-6</strain>
    </source>
</reference>
<organism evidence="1 2">
    <name type="scientific">Dyadobacter psychrotolerans</name>
    <dbReference type="NCBI Taxonomy" id="2541721"/>
    <lineage>
        <taxon>Bacteria</taxon>
        <taxon>Pseudomonadati</taxon>
        <taxon>Bacteroidota</taxon>
        <taxon>Cytophagia</taxon>
        <taxon>Cytophagales</taxon>
        <taxon>Spirosomataceae</taxon>
        <taxon>Dyadobacter</taxon>
    </lineage>
</organism>
<accession>A0A4R5DQF9</accession>
<evidence type="ECO:0000313" key="1">
    <source>
        <dbReference type="EMBL" id="TDE16612.1"/>
    </source>
</evidence>
<sequence>MKTIGYDMPVKSALLVAREPEVMYFSKKRVGEFSVESFQALSQKLLFTQLEWAAILHISDRTLQRYLKEGKPFEGLFAEHLYQLENMAELGLEVFSDPKALEEWLRKPKQILENTIDFSTLESFWGVKLICNELGRIEYGVYI</sequence>